<gene>
    <name evidence="2" type="ORF">Gogos_000487</name>
</gene>
<feature type="domain" description="Aminotransferase-like plant mobile" evidence="1">
    <location>
        <begin position="25"/>
        <end position="78"/>
    </location>
</feature>
<comment type="caution">
    <text evidence="2">The sequence shown here is derived from an EMBL/GenBank/DDBJ whole genome shotgun (WGS) entry which is preliminary data.</text>
</comment>
<dbReference type="GO" id="GO:0010073">
    <property type="term" value="P:meristem maintenance"/>
    <property type="evidence" value="ECO:0007669"/>
    <property type="project" value="InterPro"/>
</dbReference>
<sequence length="81" mass="9225">PPSPLEENYLREVGFWHVANIGRGCKLDLKLIKAFIERWRPETHTFHLLYGKCTITLEDVQLQLGLPMDESVLTGSAQSTD</sequence>
<evidence type="ECO:0000313" key="2">
    <source>
        <dbReference type="EMBL" id="MBA0751572.1"/>
    </source>
</evidence>
<dbReference type="Proteomes" id="UP000593579">
    <property type="component" value="Unassembled WGS sequence"/>
</dbReference>
<dbReference type="EMBL" id="JABEZY010000013">
    <property type="protein sequence ID" value="MBA0751572.1"/>
    <property type="molecule type" value="Genomic_DNA"/>
</dbReference>
<dbReference type="InterPro" id="IPR044824">
    <property type="entry name" value="MAIN-like"/>
</dbReference>
<organism evidence="2 3">
    <name type="scientific">Gossypium gossypioides</name>
    <name type="common">Mexican cotton</name>
    <name type="synonym">Selera gossypioides</name>
    <dbReference type="NCBI Taxonomy" id="34282"/>
    <lineage>
        <taxon>Eukaryota</taxon>
        <taxon>Viridiplantae</taxon>
        <taxon>Streptophyta</taxon>
        <taxon>Embryophyta</taxon>
        <taxon>Tracheophyta</taxon>
        <taxon>Spermatophyta</taxon>
        <taxon>Magnoliopsida</taxon>
        <taxon>eudicotyledons</taxon>
        <taxon>Gunneridae</taxon>
        <taxon>Pentapetalae</taxon>
        <taxon>rosids</taxon>
        <taxon>malvids</taxon>
        <taxon>Malvales</taxon>
        <taxon>Malvaceae</taxon>
        <taxon>Malvoideae</taxon>
        <taxon>Gossypium</taxon>
    </lineage>
</organism>
<name>A0A7J9CSZ8_GOSGO</name>
<feature type="non-terminal residue" evidence="2">
    <location>
        <position position="1"/>
    </location>
</feature>
<dbReference type="PANTHER" id="PTHR46033">
    <property type="entry name" value="PROTEIN MAIN-LIKE 2"/>
    <property type="match status" value="1"/>
</dbReference>
<dbReference type="AlphaFoldDB" id="A0A7J9CSZ8"/>
<proteinExistence type="predicted"/>
<evidence type="ECO:0000259" key="1">
    <source>
        <dbReference type="Pfam" id="PF10536"/>
    </source>
</evidence>
<dbReference type="OrthoDB" id="980152at2759"/>
<protein>
    <recommendedName>
        <fullName evidence="1">Aminotransferase-like plant mobile domain-containing protein</fullName>
    </recommendedName>
</protein>
<dbReference type="InterPro" id="IPR019557">
    <property type="entry name" value="AminoTfrase-like_pln_mobile"/>
</dbReference>
<keyword evidence="3" id="KW-1185">Reference proteome</keyword>
<dbReference type="Pfam" id="PF10536">
    <property type="entry name" value="PMD"/>
    <property type="match status" value="1"/>
</dbReference>
<reference evidence="2 3" key="1">
    <citation type="journal article" date="2019" name="Genome Biol. Evol.">
        <title>Insights into the evolution of the New World diploid cottons (Gossypium, subgenus Houzingenia) based on genome sequencing.</title>
        <authorList>
            <person name="Grover C.E."/>
            <person name="Arick M.A. 2nd"/>
            <person name="Thrash A."/>
            <person name="Conover J.L."/>
            <person name="Sanders W.S."/>
            <person name="Peterson D.G."/>
            <person name="Frelichowski J.E."/>
            <person name="Scheffler J.A."/>
            <person name="Scheffler B.E."/>
            <person name="Wendel J.F."/>
        </authorList>
    </citation>
    <scope>NUCLEOTIDE SEQUENCE [LARGE SCALE GENOMIC DNA]</scope>
    <source>
        <strain evidence="2">5</strain>
        <tissue evidence="2">Leaf</tissue>
    </source>
</reference>
<evidence type="ECO:0000313" key="3">
    <source>
        <dbReference type="Proteomes" id="UP000593579"/>
    </source>
</evidence>
<dbReference type="PANTHER" id="PTHR46033:SF8">
    <property type="entry name" value="PROTEIN MAINTENANCE OF MERISTEMS-LIKE"/>
    <property type="match status" value="1"/>
</dbReference>
<accession>A0A7J9CSZ8</accession>